<dbReference type="InterPro" id="IPR029058">
    <property type="entry name" value="AB_hydrolase_fold"/>
</dbReference>
<dbReference type="InterPro" id="IPR051049">
    <property type="entry name" value="Dienelactone_hydrolase-like"/>
</dbReference>
<organism evidence="2 3">
    <name type="scientific">Kribbella alba</name>
    <dbReference type="NCBI Taxonomy" id="190197"/>
    <lineage>
        <taxon>Bacteria</taxon>
        <taxon>Bacillati</taxon>
        <taxon>Actinomycetota</taxon>
        <taxon>Actinomycetes</taxon>
        <taxon>Propionibacteriales</taxon>
        <taxon>Kribbellaceae</taxon>
        <taxon>Kribbella</taxon>
    </lineage>
</organism>
<dbReference type="Gene3D" id="3.40.50.1820">
    <property type="entry name" value="alpha/beta hydrolase"/>
    <property type="match status" value="1"/>
</dbReference>
<sequence>MTLEIDTGTGLMPVHLWEPSSGTGPAILLLQEIFGVSDYIKQRAADLAALGYFVLAPEIYWRLDETELDESAPDLLERALAVVGRLDWDTAVWDSVAALEYLRGRDEGVATVGFCFGGGLAYNVAAVSRPDALVSYYGSALPGLLDLEVDAVSLHHFGDSDAYLTTDVVDQIVKTVDGPENEIYRYPDAGHAFDNPMPAFHHAAASALAWERTTAFLSHHLPPERGSR</sequence>
<accession>A0ABN2FTY3</accession>
<feature type="domain" description="Dienelactone hydrolase" evidence="1">
    <location>
        <begin position="15"/>
        <end position="220"/>
    </location>
</feature>
<dbReference type="GO" id="GO:0016787">
    <property type="term" value="F:hydrolase activity"/>
    <property type="evidence" value="ECO:0007669"/>
    <property type="project" value="UniProtKB-KW"/>
</dbReference>
<reference evidence="2 3" key="1">
    <citation type="journal article" date="2019" name="Int. J. Syst. Evol. Microbiol.">
        <title>The Global Catalogue of Microorganisms (GCM) 10K type strain sequencing project: providing services to taxonomists for standard genome sequencing and annotation.</title>
        <authorList>
            <consortium name="The Broad Institute Genomics Platform"/>
            <consortium name="The Broad Institute Genome Sequencing Center for Infectious Disease"/>
            <person name="Wu L."/>
            <person name="Ma J."/>
        </authorList>
    </citation>
    <scope>NUCLEOTIDE SEQUENCE [LARGE SCALE GENOMIC DNA]</scope>
    <source>
        <strain evidence="2 3">JCM 14306</strain>
    </source>
</reference>
<proteinExistence type="predicted"/>
<dbReference type="Pfam" id="PF01738">
    <property type="entry name" value="DLH"/>
    <property type="match status" value="1"/>
</dbReference>
<comment type="caution">
    <text evidence="2">The sequence shown here is derived from an EMBL/GenBank/DDBJ whole genome shotgun (WGS) entry which is preliminary data.</text>
</comment>
<dbReference type="PANTHER" id="PTHR46623:SF6">
    <property type="entry name" value="ALPHA_BETA-HYDROLASES SUPERFAMILY PROTEIN"/>
    <property type="match status" value="1"/>
</dbReference>
<gene>
    <name evidence="2" type="ORF">GCM10009744_61110</name>
</gene>
<dbReference type="InterPro" id="IPR002925">
    <property type="entry name" value="Dienelactn_hydro"/>
</dbReference>
<keyword evidence="3" id="KW-1185">Reference proteome</keyword>
<name>A0ABN2FTY3_9ACTN</name>
<dbReference type="SUPFAM" id="SSF53474">
    <property type="entry name" value="alpha/beta-Hydrolases"/>
    <property type="match status" value="1"/>
</dbReference>
<keyword evidence="2" id="KW-0378">Hydrolase</keyword>
<dbReference type="PANTHER" id="PTHR46623">
    <property type="entry name" value="CARBOXYMETHYLENEBUTENOLIDASE-RELATED"/>
    <property type="match status" value="1"/>
</dbReference>
<evidence type="ECO:0000313" key="2">
    <source>
        <dbReference type="EMBL" id="GAA1659535.1"/>
    </source>
</evidence>
<protein>
    <submittedName>
        <fullName evidence="2">Dienelactone hydrolase family protein</fullName>
    </submittedName>
</protein>
<dbReference type="Proteomes" id="UP001501319">
    <property type="component" value="Unassembled WGS sequence"/>
</dbReference>
<dbReference type="RefSeq" id="WP_344116157.1">
    <property type="nucleotide sequence ID" value="NZ_BAAANE010000013.1"/>
</dbReference>
<dbReference type="EMBL" id="BAAANE010000013">
    <property type="protein sequence ID" value="GAA1659535.1"/>
    <property type="molecule type" value="Genomic_DNA"/>
</dbReference>
<evidence type="ECO:0000259" key="1">
    <source>
        <dbReference type="Pfam" id="PF01738"/>
    </source>
</evidence>
<evidence type="ECO:0000313" key="3">
    <source>
        <dbReference type="Proteomes" id="UP001501319"/>
    </source>
</evidence>